<accession>A0AAV7LGM1</accession>
<feature type="region of interest" description="Disordered" evidence="1">
    <location>
        <begin position="175"/>
        <end position="221"/>
    </location>
</feature>
<evidence type="ECO:0000313" key="2">
    <source>
        <dbReference type="EMBL" id="KAJ1089552.1"/>
    </source>
</evidence>
<reference evidence="2" key="1">
    <citation type="journal article" date="2022" name="bioRxiv">
        <title>Sequencing and chromosome-scale assembly of the giantPleurodeles waltlgenome.</title>
        <authorList>
            <person name="Brown T."/>
            <person name="Elewa A."/>
            <person name="Iarovenko S."/>
            <person name="Subramanian E."/>
            <person name="Araus A.J."/>
            <person name="Petzold A."/>
            <person name="Susuki M."/>
            <person name="Suzuki K.-i.T."/>
            <person name="Hayashi T."/>
            <person name="Toyoda A."/>
            <person name="Oliveira C."/>
            <person name="Osipova E."/>
            <person name="Leigh N.D."/>
            <person name="Simon A."/>
            <person name="Yun M.H."/>
        </authorList>
    </citation>
    <scope>NUCLEOTIDE SEQUENCE</scope>
    <source>
        <strain evidence="2">20211129_DDA</strain>
        <tissue evidence="2">Liver</tissue>
    </source>
</reference>
<evidence type="ECO:0000256" key="1">
    <source>
        <dbReference type="SAM" id="MobiDB-lite"/>
    </source>
</evidence>
<keyword evidence="3" id="KW-1185">Reference proteome</keyword>
<feature type="compositionally biased region" description="Polar residues" evidence="1">
    <location>
        <begin position="211"/>
        <end position="221"/>
    </location>
</feature>
<dbReference type="AlphaFoldDB" id="A0AAV7LGM1"/>
<sequence length="221" mass="25745">MMGLQVVLFLSFEDLSPGLLEEWEQLLVNSSFGMMDILIRDAKYKRDKLIQEINILEKEMKDLNLPEATEKNCTILRKTKSFSRRKKLRKLKRDTNDYSDGRVFTYARKFDNLKIDQRQGTSDARNIESTSTASTSDTESSSVSSCRSVDSSNMDKQMLVTTTNKSPFLLELERYRKGQKQPRMGRQAHTRDVEEVKEREREIGWEREGVTTRSSARNQRN</sequence>
<comment type="caution">
    <text evidence="2">The sequence shown here is derived from an EMBL/GenBank/DDBJ whole genome shotgun (WGS) entry which is preliminary data.</text>
</comment>
<proteinExistence type="predicted"/>
<dbReference type="EMBL" id="JANPWB010000015">
    <property type="protein sequence ID" value="KAJ1089552.1"/>
    <property type="molecule type" value="Genomic_DNA"/>
</dbReference>
<organism evidence="2 3">
    <name type="scientific">Pleurodeles waltl</name>
    <name type="common">Iberian ribbed newt</name>
    <dbReference type="NCBI Taxonomy" id="8319"/>
    <lineage>
        <taxon>Eukaryota</taxon>
        <taxon>Metazoa</taxon>
        <taxon>Chordata</taxon>
        <taxon>Craniata</taxon>
        <taxon>Vertebrata</taxon>
        <taxon>Euteleostomi</taxon>
        <taxon>Amphibia</taxon>
        <taxon>Batrachia</taxon>
        <taxon>Caudata</taxon>
        <taxon>Salamandroidea</taxon>
        <taxon>Salamandridae</taxon>
        <taxon>Pleurodelinae</taxon>
        <taxon>Pleurodeles</taxon>
    </lineage>
</organism>
<feature type="region of interest" description="Disordered" evidence="1">
    <location>
        <begin position="120"/>
        <end position="162"/>
    </location>
</feature>
<name>A0AAV7LGM1_PLEWA</name>
<dbReference type="Proteomes" id="UP001066276">
    <property type="component" value="Chromosome 11"/>
</dbReference>
<feature type="compositionally biased region" description="Basic and acidic residues" evidence="1">
    <location>
        <begin position="189"/>
        <end position="210"/>
    </location>
</feature>
<gene>
    <name evidence="2" type="ORF">NDU88_002703</name>
</gene>
<protein>
    <submittedName>
        <fullName evidence="2">Uncharacterized protein</fullName>
    </submittedName>
</protein>
<feature type="compositionally biased region" description="Low complexity" evidence="1">
    <location>
        <begin position="128"/>
        <end position="152"/>
    </location>
</feature>
<evidence type="ECO:0000313" key="3">
    <source>
        <dbReference type="Proteomes" id="UP001066276"/>
    </source>
</evidence>